<dbReference type="GO" id="GO:0005730">
    <property type="term" value="C:nucleolus"/>
    <property type="evidence" value="ECO:0007669"/>
    <property type="project" value="UniProtKB-SubCell"/>
</dbReference>
<dbReference type="Gene3D" id="2.130.10.10">
    <property type="entry name" value="YVTN repeat-like/Quinoprotein amine dehydrogenase"/>
    <property type="match status" value="2"/>
</dbReference>
<keyword evidence="2" id="KW-0698">rRNA processing</keyword>
<reference evidence="8" key="1">
    <citation type="submission" date="2022-07" db="EMBL/GenBank/DDBJ databases">
        <title>Phylogenomic reconstructions and comparative analyses of Kickxellomycotina fungi.</title>
        <authorList>
            <person name="Reynolds N.K."/>
            <person name="Stajich J.E."/>
            <person name="Barry K."/>
            <person name="Grigoriev I.V."/>
            <person name="Crous P."/>
            <person name="Smith M.E."/>
        </authorList>
    </citation>
    <scope>NUCLEOTIDE SEQUENCE</scope>
    <source>
        <strain evidence="8">NBRC 100468</strain>
    </source>
</reference>
<dbReference type="Pfam" id="PF09384">
    <property type="entry name" value="UTP15_C"/>
    <property type="match status" value="1"/>
</dbReference>
<dbReference type="InterPro" id="IPR015943">
    <property type="entry name" value="WD40/YVTN_repeat-like_dom_sf"/>
</dbReference>
<evidence type="ECO:0000256" key="4">
    <source>
        <dbReference type="ARBA" id="ARBA00022737"/>
    </source>
</evidence>
<dbReference type="InterPro" id="IPR018983">
    <property type="entry name" value="U3_snoRNA-assocProt_15_C"/>
</dbReference>
<accession>A0A9W7ZZP4</accession>
<dbReference type="AlphaFoldDB" id="A0A9W7ZZP4"/>
<keyword evidence="9" id="KW-1185">Reference proteome</keyword>
<dbReference type="PANTHER" id="PTHR19924:SF26">
    <property type="entry name" value="U3 SMALL NUCLEOLAR RNA-ASSOCIATED PROTEIN 15 HOMOLOG"/>
    <property type="match status" value="1"/>
</dbReference>
<dbReference type="Proteomes" id="UP001150538">
    <property type="component" value="Unassembled WGS sequence"/>
</dbReference>
<dbReference type="PANTHER" id="PTHR19924">
    <property type="entry name" value="UTP15 U3 SMALL NUCLEOLAR RNA-ASSOCIATED PROTEIN 15 FAMILY MEMBER"/>
    <property type="match status" value="1"/>
</dbReference>
<evidence type="ECO:0000313" key="8">
    <source>
        <dbReference type="EMBL" id="KAJ1916743.1"/>
    </source>
</evidence>
<evidence type="ECO:0000313" key="9">
    <source>
        <dbReference type="Proteomes" id="UP001150538"/>
    </source>
</evidence>
<dbReference type="InterPro" id="IPR020472">
    <property type="entry name" value="WD40_PAC1"/>
</dbReference>
<keyword evidence="5" id="KW-0539">Nucleus</keyword>
<dbReference type="SMART" id="SM00320">
    <property type="entry name" value="WD40"/>
    <property type="match status" value="7"/>
</dbReference>
<name>A0A9W7ZZP4_9FUNG</name>
<evidence type="ECO:0000256" key="6">
    <source>
        <dbReference type="PROSITE-ProRule" id="PRU00221"/>
    </source>
</evidence>
<evidence type="ECO:0000256" key="1">
    <source>
        <dbReference type="ARBA" id="ARBA00004604"/>
    </source>
</evidence>
<feature type="repeat" description="WD" evidence="6">
    <location>
        <begin position="168"/>
        <end position="210"/>
    </location>
</feature>
<dbReference type="CDD" id="cd00200">
    <property type="entry name" value="WD40"/>
    <property type="match status" value="1"/>
</dbReference>
<gene>
    <name evidence="8" type="primary">UTP15</name>
    <name evidence="8" type="ORF">H4219_003613</name>
</gene>
<dbReference type="PROSITE" id="PS50082">
    <property type="entry name" value="WD_REPEATS_2"/>
    <property type="match status" value="3"/>
</dbReference>
<evidence type="ECO:0000256" key="3">
    <source>
        <dbReference type="ARBA" id="ARBA00022574"/>
    </source>
</evidence>
<comment type="caution">
    <text evidence="8">The sequence shown here is derived from an EMBL/GenBank/DDBJ whole genome shotgun (WGS) entry which is preliminary data.</text>
</comment>
<organism evidence="8 9">
    <name type="scientific">Mycoemilia scoparia</name>
    <dbReference type="NCBI Taxonomy" id="417184"/>
    <lineage>
        <taxon>Eukaryota</taxon>
        <taxon>Fungi</taxon>
        <taxon>Fungi incertae sedis</taxon>
        <taxon>Zoopagomycota</taxon>
        <taxon>Kickxellomycotina</taxon>
        <taxon>Kickxellomycetes</taxon>
        <taxon>Kickxellales</taxon>
        <taxon>Kickxellaceae</taxon>
        <taxon>Mycoemilia</taxon>
    </lineage>
</organism>
<keyword evidence="4" id="KW-0677">Repeat</keyword>
<dbReference type="InterPro" id="IPR019775">
    <property type="entry name" value="WD40_repeat_CS"/>
</dbReference>
<feature type="domain" description="U3 small nucleolar RNA-associated protein 15 C-terminal" evidence="7">
    <location>
        <begin position="357"/>
        <end position="500"/>
    </location>
</feature>
<protein>
    <submittedName>
        <fullName evidence="8">SnoRNA-binding rRNA-processing protein</fullName>
    </submittedName>
</protein>
<feature type="repeat" description="WD" evidence="6">
    <location>
        <begin position="126"/>
        <end position="167"/>
    </location>
</feature>
<dbReference type="Pfam" id="PF00400">
    <property type="entry name" value="WD40"/>
    <property type="match status" value="3"/>
</dbReference>
<dbReference type="GO" id="GO:0006364">
    <property type="term" value="P:rRNA processing"/>
    <property type="evidence" value="ECO:0007669"/>
    <property type="project" value="UniProtKB-KW"/>
</dbReference>
<evidence type="ECO:0000256" key="5">
    <source>
        <dbReference type="ARBA" id="ARBA00023242"/>
    </source>
</evidence>
<dbReference type="InterPro" id="IPR001680">
    <property type="entry name" value="WD40_rpt"/>
</dbReference>
<dbReference type="PROSITE" id="PS00678">
    <property type="entry name" value="WD_REPEATS_1"/>
    <property type="match status" value="2"/>
</dbReference>
<proteinExistence type="predicted"/>
<dbReference type="PROSITE" id="PS50294">
    <property type="entry name" value="WD_REPEATS_REGION"/>
    <property type="match status" value="3"/>
</dbReference>
<dbReference type="SUPFAM" id="SSF50978">
    <property type="entry name" value="WD40 repeat-like"/>
    <property type="match status" value="1"/>
</dbReference>
<keyword evidence="3 6" id="KW-0853">WD repeat</keyword>
<sequence length="523" mass="57647">MEYRRIGTKSFPQPAKAVAPEAEYWKKFKASVTFNTADSPVLVKEYASVTSISFSPVRPYDFAVSASARVQIYSSRTCSIKRSVSRFTDTAYGASFRSDGKLMVAGGQTGIVQIFNANSRAILRSLKKHTEPVHITKFLPNNTNVLSCSDDKAVIIWDIPSQEAVSVFEKHTDYVRAGAVIPESPNIVISGSYDHTVKLWDIRSNECILDIDHDYPVEDVLAFPGGGLIAVAGGPCVKIYDTLAGGRHVTTIGNHEKEVTSLAFDGAGSRLLTGSLDHHVKIYDVQDYRMLHSIKYPAPILSLGVSPDDTVLAVGMSSGLLSIRKRPHTAEESQAREEELKKLFGGTYEYFLRGKAYGGDKDDFRVEARRRNRLADYDKYLKSFQYSNALDAVLSKNRTGLTVVSLLEELVHRDGLRQALAGRDELSLDPIVRFLIKYITCPRYSNLLIDVTNILLDIYGTVLGQSTAIGELLGRLRRKIDTEVRLQSQLQQLMGSMDMLIATSESSALRRAAAASAANATSS</sequence>
<dbReference type="InterPro" id="IPR036322">
    <property type="entry name" value="WD40_repeat_dom_sf"/>
</dbReference>
<dbReference type="EMBL" id="JANBPU010000093">
    <property type="protein sequence ID" value="KAJ1916743.1"/>
    <property type="molecule type" value="Genomic_DNA"/>
</dbReference>
<evidence type="ECO:0000256" key="2">
    <source>
        <dbReference type="ARBA" id="ARBA00022552"/>
    </source>
</evidence>
<dbReference type="GO" id="GO:0045943">
    <property type="term" value="P:positive regulation of transcription by RNA polymerase I"/>
    <property type="evidence" value="ECO:0007669"/>
    <property type="project" value="TreeGrafter"/>
</dbReference>
<dbReference type="PRINTS" id="PR00320">
    <property type="entry name" value="GPROTEINBRPT"/>
</dbReference>
<feature type="repeat" description="WD" evidence="6">
    <location>
        <begin position="252"/>
        <end position="293"/>
    </location>
</feature>
<dbReference type="OrthoDB" id="431715at2759"/>
<comment type="subcellular location">
    <subcellularLocation>
        <location evidence="1">Nucleus</location>
        <location evidence="1">Nucleolus</location>
    </subcellularLocation>
</comment>
<evidence type="ECO:0000259" key="7">
    <source>
        <dbReference type="Pfam" id="PF09384"/>
    </source>
</evidence>